<sequence length="706" mass="76223">MDAHIANETKHLLVHGNSKTRALVHIIVPDACLKKAGVDPVKLRDRHRASPSAAPVFRVFAQTRYHATGECSLWRTVFAGYVPSGAIVSVLVPTVPADHPRLFQSTPDSGGLFVSLEIECDADGRFDAFTLVALRVDIADDPRTTEVLFTYDELLPPGTRYGADSKRVALLCRQFVAYVNSHPTVSQSAVTAASHIEAAVAEDVKSASGPQISYGARIDPAEYLFSGGGFDNHQALARLEDDDKEIMSLIRRASEVIAKRNPVRVLSNTEVNGDAHRRQCVASGLRQGARGAHASDSHARVGFNSSSHDATALLLGLEPPNSGRFVNSGPQRHLPPQGPRSPASRDCSSGMLDDVLLLTPENSNPLTPLDWLDVGHAAVAGGDTPGDVWRRRPISLVARKHYGTCETFVVVSYENSTAWGGRRARDGHLAGSINPPVMQACVAAGVDHPRNLPPETRGELIAKFPMLTVPLGDTPPPVAAFDAAAELALIDHFRGACVSALLKAISERLRAEPRMSQLIEYDIPNNNRDCIISVAQRAPELLEAVALAIQNVTVTEFCNSALMLSALSHLNILSGNKRGRLPYHRSWLPSLAGGPDAFLFDYYSSGGEVVKVSPVPLAILVTATRTGQHSCRFARGAPDSSSKTYERYLPGECYAYICVGLNRSFEALVVLPGGFACRASAARKLAWPAHLVEPILERYCWTIPSH</sequence>
<evidence type="ECO:0000256" key="1">
    <source>
        <dbReference type="ARBA" id="ARBA00022561"/>
    </source>
</evidence>
<evidence type="ECO:0000313" key="10">
    <source>
        <dbReference type="Proteomes" id="UP000102843"/>
    </source>
</evidence>
<accession>A0A076JXB6</accession>
<keyword evidence="2" id="KW-1048">Host nucleus</keyword>
<reference evidence="9 11" key="1">
    <citation type="journal article" date="1985" name="J. Am. Vet. Med. Assoc.">
        <title>Equine herpesvirus type 1 abortion in an onager and suspected herpesvirus myelitis in a zebra.</title>
        <authorList>
            <person name="Fukushi H."/>
            <person name="Guo X."/>
            <person name="Kimura T."/>
        </authorList>
    </citation>
    <scope>NUCLEOTIDE SEQUENCE [LARGE SCALE GENOMIC DNA]</scope>
    <source>
        <strain evidence="9">T-529 10/84</strain>
    </source>
</reference>
<protein>
    <submittedName>
        <fullName evidence="8">ORF45</fullName>
    </submittedName>
</protein>
<dbReference type="EMBL" id="KF644575">
    <property type="protein sequence ID" value="AII81379.1"/>
    <property type="molecule type" value="Genomic_DNA"/>
</dbReference>
<evidence type="ECO:0000256" key="4">
    <source>
        <dbReference type="ARBA" id="ARBA00022844"/>
    </source>
</evidence>
<dbReference type="EMBL" id="KF644580">
    <property type="protein sequence ID" value="AII81777.1"/>
    <property type="molecule type" value="Genomic_DNA"/>
</dbReference>
<evidence type="ECO:0000256" key="6">
    <source>
        <dbReference type="ARBA" id="ARBA00023219"/>
    </source>
</evidence>
<keyword evidence="6" id="KW-0231">Viral genome packaging</keyword>
<dbReference type="GO" id="GO:0051276">
    <property type="term" value="P:chromosome organization"/>
    <property type="evidence" value="ECO:0007669"/>
    <property type="project" value="InterPro"/>
</dbReference>
<evidence type="ECO:0000313" key="11">
    <source>
        <dbReference type="Proteomes" id="UP000118449"/>
    </source>
</evidence>
<keyword evidence="1" id="KW-0167">Capsid protein</keyword>
<proteinExistence type="inferred from homology"/>
<dbReference type="GO" id="GO:0019028">
    <property type="term" value="C:viral capsid"/>
    <property type="evidence" value="ECO:0007669"/>
    <property type="project" value="UniProtKB-KW"/>
</dbReference>
<evidence type="ECO:0000256" key="3">
    <source>
        <dbReference type="ARBA" id="ARBA00022612"/>
    </source>
</evidence>
<evidence type="ECO:0000313" key="8">
    <source>
        <dbReference type="EMBL" id="AII81379.1"/>
    </source>
</evidence>
<dbReference type="Pfam" id="PF04559">
    <property type="entry name" value="Herpes_UL17"/>
    <property type="match status" value="1"/>
</dbReference>
<name>A0A076JXB6_9ALPH</name>
<dbReference type="HAMAP" id="MF_04017">
    <property type="entry name" value="HSV_CVC1"/>
    <property type="match status" value="1"/>
</dbReference>
<dbReference type="Proteomes" id="UP000102843">
    <property type="component" value="Segment"/>
</dbReference>
<dbReference type="InterPro" id="IPR007640">
    <property type="entry name" value="UL17-like"/>
</dbReference>
<evidence type="ECO:0000256" key="2">
    <source>
        <dbReference type="ARBA" id="ARBA00022562"/>
    </source>
</evidence>
<keyword evidence="4" id="KW-0946">Virion</keyword>
<evidence type="ECO:0000256" key="7">
    <source>
        <dbReference type="SAM" id="MobiDB-lite"/>
    </source>
</evidence>
<feature type="region of interest" description="Disordered" evidence="7">
    <location>
        <begin position="321"/>
        <end position="347"/>
    </location>
</feature>
<evidence type="ECO:0000313" key="9">
    <source>
        <dbReference type="EMBL" id="AII81777.1"/>
    </source>
</evidence>
<reference evidence="10 11" key="2">
    <citation type="journal article" date="2014" name="J. Vet. Med. Sci.">
        <title>Full Genome Sequences of Zebra-Borne Equine Herpesvirus Type 1 Isolated from Zebra, Onager and Thomson's Gazelle.</title>
        <authorList>
            <person name="Guo X."/>
            <person name="Izume S."/>
            <person name="Okada A."/>
            <person name="Ohya K."/>
            <person name="Kimura T."/>
            <person name="Fukushi H."/>
        </authorList>
    </citation>
    <scope>NUCLEOTIDE SEQUENCE [LARGE SCALE GENOMIC DNA]</scope>
    <source>
        <strain evidence="8">94-137</strain>
        <strain evidence="9">T-529 10/84</strain>
    </source>
</reference>
<keyword evidence="3" id="KW-1188">Viral release from host cell</keyword>
<keyword evidence="5" id="KW-0426">Late protein</keyword>
<dbReference type="Proteomes" id="UP000118449">
    <property type="component" value="Segment"/>
</dbReference>
<evidence type="ECO:0000256" key="5">
    <source>
        <dbReference type="ARBA" id="ARBA00022921"/>
    </source>
</evidence>
<feature type="region of interest" description="Disordered" evidence="7">
    <location>
        <begin position="284"/>
        <end position="303"/>
    </location>
</feature>
<organism evidence="8 10">
    <name type="scientific">Equid alphaherpesvirus 1</name>
    <name type="common">Equine herpesvirus 1</name>
    <dbReference type="NCBI Taxonomy" id="10326"/>
    <lineage>
        <taxon>Viruses</taxon>
        <taxon>Duplodnaviria</taxon>
        <taxon>Heunggongvirae</taxon>
        <taxon>Peploviricota</taxon>
        <taxon>Herviviricetes</taxon>
        <taxon>Herpesvirales</taxon>
        <taxon>Orthoherpesviridae</taxon>
        <taxon>Alphaherpesvirinae</taxon>
        <taxon>Varicellovirus</taxon>
        <taxon>Varicellovirus equidalpha1</taxon>
    </lineage>
</organism>